<feature type="region of interest" description="Disordered" evidence="4">
    <location>
        <begin position="350"/>
        <end position="394"/>
    </location>
</feature>
<keyword evidence="2" id="KW-0560">Oxidoreductase</keyword>
<evidence type="ECO:0000256" key="4">
    <source>
        <dbReference type="SAM" id="MobiDB-lite"/>
    </source>
</evidence>
<feature type="compositionally biased region" description="Basic and acidic residues" evidence="4">
    <location>
        <begin position="370"/>
        <end position="385"/>
    </location>
</feature>
<sequence>MEDKKIRVAITHGDTNGIGYELIFKTFDDPAMLELCTPIIYGSPKAAVYHRKVLNLNTQFTIINSANEAKDGRINLLTTYEEETKIDLGQATPESGTAALKALDKAMSDFREEAYDVLVTAPINDSNIKVEGYPFPGDTQYLETCIGEGKKALVILVNEQIRLACLTEGMNIKDVPAAITQENVEEKTRLFFNTLRRDFRISNPRIAILALNPQTSENGKFGKEEENAIIPAIKELADQGVEAFGPYPAEDFFGNGEFTAFDGVMAMYHDQGFAPFKALSPDYGVIYNAGLPLIATASDQTTGYDKAGKDLEDPNNFRHAIYLAIDAFRNRTQYDEAGVHPLGKLYHEKRDESEKSRFGIPKKHSNTPFPDKKPSTASNTKEDHQNTAPTQTTE</sequence>
<accession>A0ABT1BV82</accession>
<evidence type="ECO:0000256" key="2">
    <source>
        <dbReference type="ARBA" id="ARBA00023002"/>
    </source>
</evidence>
<protein>
    <submittedName>
        <fullName evidence="5">4-hydroxythreonine-4-phosphate dehydrogenase PdxA</fullName>
    </submittedName>
</protein>
<evidence type="ECO:0000256" key="1">
    <source>
        <dbReference type="ARBA" id="ARBA00022723"/>
    </source>
</evidence>
<dbReference type="Gene3D" id="3.40.718.10">
    <property type="entry name" value="Isopropylmalate Dehydrogenase"/>
    <property type="match status" value="1"/>
</dbReference>
<dbReference type="EMBL" id="JAMXLY010000009">
    <property type="protein sequence ID" value="MCO6024990.1"/>
    <property type="molecule type" value="Genomic_DNA"/>
</dbReference>
<keyword evidence="1" id="KW-0479">Metal-binding</keyword>
<keyword evidence="3" id="KW-0520">NAD</keyword>
<dbReference type="InterPro" id="IPR005255">
    <property type="entry name" value="PdxA_fam"/>
</dbReference>
<organism evidence="5 6">
    <name type="scientific">Segatella cerevisiae</name>
    <dbReference type="NCBI Taxonomy" id="2053716"/>
    <lineage>
        <taxon>Bacteria</taxon>
        <taxon>Pseudomonadati</taxon>
        <taxon>Bacteroidota</taxon>
        <taxon>Bacteroidia</taxon>
        <taxon>Bacteroidales</taxon>
        <taxon>Prevotellaceae</taxon>
        <taxon>Segatella</taxon>
    </lineage>
</organism>
<reference evidence="5 6" key="1">
    <citation type="submission" date="2022-06" db="EMBL/GenBank/DDBJ databases">
        <title>A taxonomic note on the genus Prevotella: Description of four novel genera and emended description of the genera Hallella and Xylanibacter.</title>
        <authorList>
            <person name="Hitch T.C.A."/>
        </authorList>
    </citation>
    <scope>NUCLEOTIDE SEQUENCE [LARGE SCALE GENOMIC DNA]</scope>
    <source>
        <strain evidence="5 6">DSM 100619</strain>
    </source>
</reference>
<dbReference type="PANTHER" id="PTHR30004:SF6">
    <property type="entry name" value="D-THREONATE 4-PHOSPHATE DEHYDROGENASE"/>
    <property type="match status" value="1"/>
</dbReference>
<dbReference type="SUPFAM" id="SSF53659">
    <property type="entry name" value="Isocitrate/Isopropylmalate dehydrogenase-like"/>
    <property type="match status" value="1"/>
</dbReference>
<evidence type="ECO:0000256" key="3">
    <source>
        <dbReference type="ARBA" id="ARBA00023027"/>
    </source>
</evidence>
<dbReference type="PANTHER" id="PTHR30004">
    <property type="entry name" value="4-HYDROXYTHREONINE-4-PHOSPHATE DEHYDROGENASE"/>
    <property type="match status" value="1"/>
</dbReference>
<dbReference type="RefSeq" id="WP_252760349.1">
    <property type="nucleotide sequence ID" value="NZ_JAMXLY010000009.1"/>
</dbReference>
<proteinExistence type="predicted"/>
<name>A0ABT1BV82_9BACT</name>
<evidence type="ECO:0000313" key="6">
    <source>
        <dbReference type="Proteomes" id="UP001204015"/>
    </source>
</evidence>
<gene>
    <name evidence="5" type="ORF">NG821_03875</name>
</gene>
<keyword evidence="6" id="KW-1185">Reference proteome</keyword>
<comment type="caution">
    <text evidence="5">The sequence shown here is derived from an EMBL/GenBank/DDBJ whole genome shotgun (WGS) entry which is preliminary data.</text>
</comment>
<dbReference type="Proteomes" id="UP001204015">
    <property type="component" value="Unassembled WGS sequence"/>
</dbReference>
<dbReference type="Pfam" id="PF04166">
    <property type="entry name" value="PdxA"/>
    <property type="match status" value="1"/>
</dbReference>
<evidence type="ECO:0000313" key="5">
    <source>
        <dbReference type="EMBL" id="MCO6024990.1"/>
    </source>
</evidence>